<dbReference type="EMBL" id="BMAW01057464">
    <property type="protein sequence ID" value="GFT11312.1"/>
    <property type="molecule type" value="Genomic_DNA"/>
</dbReference>
<name>A0A8X6NF78_NEPPI</name>
<dbReference type="Proteomes" id="UP000887013">
    <property type="component" value="Unassembled WGS sequence"/>
</dbReference>
<comment type="caution">
    <text evidence="1">The sequence shown here is derived from an EMBL/GenBank/DDBJ whole genome shotgun (WGS) entry which is preliminary data.</text>
</comment>
<keyword evidence="2" id="KW-1185">Reference proteome</keyword>
<sequence>MPGARIHGEYEKGSPFERGRVIGIKEADICDRTMLTMKDDV</sequence>
<organism evidence="1 2">
    <name type="scientific">Nephila pilipes</name>
    <name type="common">Giant wood spider</name>
    <name type="synonym">Nephila maculata</name>
    <dbReference type="NCBI Taxonomy" id="299642"/>
    <lineage>
        <taxon>Eukaryota</taxon>
        <taxon>Metazoa</taxon>
        <taxon>Ecdysozoa</taxon>
        <taxon>Arthropoda</taxon>
        <taxon>Chelicerata</taxon>
        <taxon>Arachnida</taxon>
        <taxon>Araneae</taxon>
        <taxon>Araneomorphae</taxon>
        <taxon>Entelegynae</taxon>
        <taxon>Araneoidea</taxon>
        <taxon>Nephilidae</taxon>
        <taxon>Nephila</taxon>
    </lineage>
</organism>
<protein>
    <submittedName>
        <fullName evidence="1">Uncharacterized protein</fullName>
    </submittedName>
</protein>
<accession>A0A8X6NF78</accession>
<reference evidence="1" key="1">
    <citation type="submission" date="2020-08" db="EMBL/GenBank/DDBJ databases">
        <title>Multicomponent nature underlies the extraordinary mechanical properties of spider dragline silk.</title>
        <authorList>
            <person name="Kono N."/>
            <person name="Nakamura H."/>
            <person name="Mori M."/>
            <person name="Yoshida Y."/>
            <person name="Ohtoshi R."/>
            <person name="Malay A.D."/>
            <person name="Moran D.A.P."/>
            <person name="Tomita M."/>
            <person name="Numata K."/>
            <person name="Arakawa K."/>
        </authorList>
    </citation>
    <scope>NUCLEOTIDE SEQUENCE</scope>
</reference>
<proteinExistence type="predicted"/>
<evidence type="ECO:0000313" key="1">
    <source>
        <dbReference type="EMBL" id="GFT11312.1"/>
    </source>
</evidence>
<gene>
    <name evidence="1" type="ORF">NPIL_414001</name>
</gene>
<evidence type="ECO:0000313" key="2">
    <source>
        <dbReference type="Proteomes" id="UP000887013"/>
    </source>
</evidence>
<dbReference type="AlphaFoldDB" id="A0A8X6NF78"/>
<feature type="non-terminal residue" evidence="1">
    <location>
        <position position="41"/>
    </location>
</feature>